<name>A0ABD0QVV4_CIRMR</name>
<keyword evidence="3" id="KW-1185">Reference proteome</keyword>
<evidence type="ECO:0000259" key="1">
    <source>
        <dbReference type="Pfam" id="PF13837"/>
    </source>
</evidence>
<feature type="domain" description="Myb/SANT-like DNA-binding" evidence="1">
    <location>
        <begin position="4"/>
        <end position="60"/>
    </location>
</feature>
<evidence type="ECO:0000313" key="3">
    <source>
        <dbReference type="Proteomes" id="UP001529510"/>
    </source>
</evidence>
<organism evidence="2 3">
    <name type="scientific">Cirrhinus mrigala</name>
    <name type="common">Mrigala</name>
    <dbReference type="NCBI Taxonomy" id="683832"/>
    <lineage>
        <taxon>Eukaryota</taxon>
        <taxon>Metazoa</taxon>
        <taxon>Chordata</taxon>
        <taxon>Craniata</taxon>
        <taxon>Vertebrata</taxon>
        <taxon>Euteleostomi</taxon>
        <taxon>Actinopterygii</taxon>
        <taxon>Neopterygii</taxon>
        <taxon>Teleostei</taxon>
        <taxon>Ostariophysi</taxon>
        <taxon>Cypriniformes</taxon>
        <taxon>Cyprinidae</taxon>
        <taxon>Labeoninae</taxon>
        <taxon>Labeonini</taxon>
        <taxon>Cirrhinus</taxon>
    </lineage>
</organism>
<sequence length="103" mass="11696">KLESTKRKKRVYDEMSQEMLNGGFSRSSDQIINKLKKLRKEYRDLKRKPGKSGSGEINKTFNHDVMESVLEHRPSSRLNGALNSATAEVDTNKDPVVFSVAEL</sequence>
<dbReference type="Pfam" id="PF13837">
    <property type="entry name" value="Myb_DNA-bind_4"/>
    <property type="match status" value="1"/>
</dbReference>
<proteinExistence type="predicted"/>
<evidence type="ECO:0000313" key="2">
    <source>
        <dbReference type="EMBL" id="KAL0190361.1"/>
    </source>
</evidence>
<dbReference type="Proteomes" id="UP001529510">
    <property type="component" value="Unassembled WGS sequence"/>
</dbReference>
<protein>
    <recommendedName>
        <fullName evidence="1">Myb/SANT-like DNA-binding domain-containing protein</fullName>
    </recommendedName>
</protein>
<feature type="non-terminal residue" evidence="2">
    <location>
        <position position="103"/>
    </location>
</feature>
<feature type="non-terminal residue" evidence="2">
    <location>
        <position position="1"/>
    </location>
</feature>
<reference evidence="2 3" key="1">
    <citation type="submission" date="2024-05" db="EMBL/GenBank/DDBJ databases">
        <title>Genome sequencing and assembly of Indian major carp, Cirrhinus mrigala (Hamilton, 1822).</title>
        <authorList>
            <person name="Mohindra V."/>
            <person name="Chowdhury L.M."/>
            <person name="Lal K."/>
            <person name="Jena J.K."/>
        </authorList>
    </citation>
    <scope>NUCLEOTIDE SEQUENCE [LARGE SCALE GENOMIC DNA]</scope>
    <source>
        <strain evidence="2">CM1030</strain>
        <tissue evidence="2">Blood</tissue>
    </source>
</reference>
<dbReference type="PANTHER" id="PTHR47595:SF1">
    <property type="entry name" value="MYB_SANT-LIKE DNA-BINDING DOMAIN-CONTAINING PROTEIN"/>
    <property type="match status" value="1"/>
</dbReference>
<dbReference type="InterPro" id="IPR044822">
    <property type="entry name" value="Myb_DNA-bind_4"/>
</dbReference>
<dbReference type="AlphaFoldDB" id="A0ABD0QVV4"/>
<dbReference type="Gene3D" id="1.10.10.60">
    <property type="entry name" value="Homeodomain-like"/>
    <property type="match status" value="1"/>
</dbReference>
<dbReference type="EMBL" id="JAMKFB020000006">
    <property type="protein sequence ID" value="KAL0190361.1"/>
    <property type="molecule type" value="Genomic_DNA"/>
</dbReference>
<dbReference type="PANTHER" id="PTHR47595">
    <property type="entry name" value="HEAT SHOCK 70 KDA PROTEIN 14"/>
    <property type="match status" value="1"/>
</dbReference>
<accession>A0ABD0QVV4</accession>
<gene>
    <name evidence="2" type="ORF">M9458_013059</name>
</gene>
<comment type="caution">
    <text evidence="2">The sequence shown here is derived from an EMBL/GenBank/DDBJ whole genome shotgun (WGS) entry which is preliminary data.</text>
</comment>